<dbReference type="OrthoDB" id="4586144at2759"/>
<feature type="repeat" description="ANK" evidence="1">
    <location>
        <begin position="709"/>
        <end position="742"/>
    </location>
</feature>
<keyword evidence="6" id="KW-1185">Reference proteome</keyword>
<evidence type="ECO:0000256" key="2">
    <source>
        <dbReference type="SAM" id="MobiDB-lite"/>
    </source>
</evidence>
<dbReference type="PROSITE" id="PS50088">
    <property type="entry name" value="ANK_REPEAT"/>
    <property type="match status" value="6"/>
</dbReference>
<reference evidence="6" key="1">
    <citation type="submission" date="2010-05" db="EMBL/GenBank/DDBJ databases">
        <title>The genome sequence of Magnaporthe poae strain ATCC 64411.</title>
        <authorList>
            <person name="Ma L.-J."/>
            <person name="Dead R."/>
            <person name="Young S."/>
            <person name="Zeng Q."/>
            <person name="Koehrsen M."/>
            <person name="Alvarado L."/>
            <person name="Berlin A."/>
            <person name="Chapman S.B."/>
            <person name="Chen Z."/>
            <person name="Freedman E."/>
            <person name="Gellesch M."/>
            <person name="Goldberg J."/>
            <person name="Griggs A."/>
            <person name="Gujja S."/>
            <person name="Heilman E.R."/>
            <person name="Heiman D."/>
            <person name="Hepburn T."/>
            <person name="Howarth C."/>
            <person name="Jen D."/>
            <person name="Larson L."/>
            <person name="Mehta T."/>
            <person name="Neiman D."/>
            <person name="Pearson M."/>
            <person name="Roberts A."/>
            <person name="Saif S."/>
            <person name="Shea T."/>
            <person name="Shenoy N."/>
            <person name="Sisk P."/>
            <person name="Stolte C."/>
            <person name="Sykes S."/>
            <person name="Walk T."/>
            <person name="White J."/>
            <person name="Yandava C."/>
            <person name="Haas B."/>
            <person name="Nusbaum C."/>
            <person name="Birren B."/>
        </authorList>
    </citation>
    <scope>NUCLEOTIDE SEQUENCE [LARGE SCALE GENOMIC DNA]</scope>
    <source>
        <strain evidence="6">ATCC 64411 / 73-15</strain>
    </source>
</reference>
<dbReference type="AlphaFoldDB" id="A0A0C4DYY8"/>
<proteinExistence type="predicted"/>
<dbReference type="InterPro" id="IPR002110">
    <property type="entry name" value="Ankyrin_rpt"/>
</dbReference>
<feature type="repeat" description="ANK" evidence="1">
    <location>
        <begin position="609"/>
        <end position="641"/>
    </location>
</feature>
<reference evidence="4" key="3">
    <citation type="submission" date="2011-03" db="EMBL/GenBank/DDBJ databases">
        <title>Annotation of Magnaporthe poae ATCC 64411.</title>
        <authorList>
            <person name="Ma L.-J."/>
            <person name="Dead R."/>
            <person name="Young S.K."/>
            <person name="Zeng Q."/>
            <person name="Gargeya S."/>
            <person name="Fitzgerald M."/>
            <person name="Haas B."/>
            <person name="Abouelleil A."/>
            <person name="Alvarado L."/>
            <person name="Arachchi H.M."/>
            <person name="Berlin A."/>
            <person name="Brown A."/>
            <person name="Chapman S.B."/>
            <person name="Chen Z."/>
            <person name="Dunbar C."/>
            <person name="Freedman E."/>
            <person name="Gearin G."/>
            <person name="Gellesch M."/>
            <person name="Goldberg J."/>
            <person name="Griggs A."/>
            <person name="Gujja S."/>
            <person name="Heiman D."/>
            <person name="Howarth C."/>
            <person name="Larson L."/>
            <person name="Lui A."/>
            <person name="MacDonald P.J.P."/>
            <person name="Mehta T."/>
            <person name="Montmayeur A."/>
            <person name="Murphy C."/>
            <person name="Neiman D."/>
            <person name="Pearson M."/>
            <person name="Priest M."/>
            <person name="Roberts A."/>
            <person name="Saif S."/>
            <person name="Shea T."/>
            <person name="Shenoy N."/>
            <person name="Sisk P."/>
            <person name="Stolte C."/>
            <person name="Sykes S."/>
            <person name="Yandava C."/>
            <person name="Wortman J."/>
            <person name="Nusbaum C."/>
            <person name="Birren B."/>
        </authorList>
    </citation>
    <scope>NUCLEOTIDE SEQUENCE</scope>
    <source>
        <strain evidence="4">ATCC 64411</strain>
    </source>
</reference>
<dbReference type="PANTHER" id="PTHR24148:SF78">
    <property type="entry name" value="HETEROKARYON INCOMPATIBILITY DOMAIN-CONTAINING PROTEIN"/>
    <property type="match status" value="1"/>
</dbReference>
<protein>
    <recommendedName>
        <fullName evidence="3">Heterokaryon incompatibility domain-containing protein</fullName>
    </recommendedName>
</protein>
<dbReference type="EnsemblFungi" id="MAPG_05273T0">
    <property type="protein sequence ID" value="MAPG_05273T0"/>
    <property type="gene ID" value="MAPG_05273"/>
</dbReference>
<evidence type="ECO:0000313" key="4">
    <source>
        <dbReference type="EMBL" id="KLU86257.1"/>
    </source>
</evidence>
<accession>A0A0C4DYY8</accession>
<reference evidence="5" key="5">
    <citation type="submission" date="2015-06" db="UniProtKB">
        <authorList>
            <consortium name="EnsemblFungi"/>
        </authorList>
    </citation>
    <scope>IDENTIFICATION</scope>
    <source>
        <strain evidence="5">ATCC 64411</strain>
    </source>
</reference>
<feature type="repeat" description="ANK" evidence="1">
    <location>
        <begin position="780"/>
        <end position="813"/>
    </location>
</feature>
<dbReference type="Proteomes" id="UP000011715">
    <property type="component" value="Unassembled WGS sequence"/>
</dbReference>
<evidence type="ECO:0000313" key="5">
    <source>
        <dbReference type="EnsemblFungi" id="MAPG_05273T0"/>
    </source>
</evidence>
<dbReference type="InterPro" id="IPR052895">
    <property type="entry name" value="HetReg/Transcr_Mod"/>
</dbReference>
<dbReference type="Pfam" id="PF06985">
    <property type="entry name" value="HET"/>
    <property type="match status" value="1"/>
</dbReference>
<sequence>MHSYASLPEGSVRLLQLLPSPDAESRIECRLLTFSRLDSQETHPYEALSYVWGDEKAQDPIYINSKERYVTANLFAALSHLRHCFLERILWIDAVCINQDDTQEKNHQVQSMAKIYAKARCVIVWLGEAIDNSARALEAIHIAAHRHHVGPTTTDGSDGLGAHAKGPANSAPNNEDREAVLGLLGRPWFRRVWVLQEVAAARYVLVKCGPVEMDGYAFCVGVDALNPWQTSTSPTRLRNLINTVAYLISGAGFRSRPRNRPASAYRFSLNIRPLCELVDMYQDRQATDLRDKVYALLGMSSDNDVDAAGLSADYAIPWRDVFRNFIRVWLSDRASVATWNEEEVAVVEAKGNFLGQVTSASEDATRNDRRHVTITWKHCDGKGKPQWTDCVFQASVKVIKEGDVVCLLEGASMPSIVRLDDGYSTIIVSKIPQTDNLPEWIDSIADFPARFLLVWDWRGSREMQAQDHESLLSSRGIPECPVAGCKCPNSLDKAARWWNTWLLLSGMERYGEATDWYLRKAVEIYNIAAASRSADDTGSEQHASWRKENEGALKAMEELYVSGESAIISERYKDHNLGPLQWASAQGCYIFARLAVEHIVNLEARDQQAHETPLQWAARTGSGLLFRLLIERGADTEAKYSFGQTPLQKAVAMGDGEAARLLAAHGADIEVKTPSRQTLVWKAAEGGHEDIVRTLAVHAGADIWAKDMTGNTPLQIAAARGHVDVVRVLVAEAGADCNGTDGRDRGWRTPLHCAAIYGHVAVVRLLVGELGADREARDSWGQTALHCAIRYGCEDVVRLLLVDLGANKEARDLDEQTPLHCAVECGRRDIVRLLAVELGADKEAEDYSGRRPLDLAVEKGFEAIEKILAC</sequence>
<evidence type="ECO:0000313" key="6">
    <source>
        <dbReference type="Proteomes" id="UP000011715"/>
    </source>
</evidence>
<dbReference type="PANTHER" id="PTHR24148">
    <property type="entry name" value="ANKYRIN REPEAT DOMAIN-CONTAINING PROTEIN 39 HOMOLOG-RELATED"/>
    <property type="match status" value="1"/>
</dbReference>
<feature type="repeat" description="ANK" evidence="1">
    <location>
        <begin position="746"/>
        <end position="779"/>
    </location>
</feature>
<dbReference type="Gene3D" id="1.25.40.20">
    <property type="entry name" value="Ankyrin repeat-containing domain"/>
    <property type="match status" value="4"/>
</dbReference>
<dbReference type="SMART" id="SM00248">
    <property type="entry name" value="ANK"/>
    <property type="match status" value="8"/>
</dbReference>
<dbReference type="VEuPathDB" id="FungiDB:MAPG_05273"/>
<dbReference type="eggNOG" id="KOG4177">
    <property type="taxonomic scope" value="Eukaryota"/>
</dbReference>
<feature type="repeat" description="ANK" evidence="1">
    <location>
        <begin position="642"/>
        <end position="674"/>
    </location>
</feature>
<dbReference type="EMBL" id="GL876969">
    <property type="protein sequence ID" value="KLU86257.1"/>
    <property type="molecule type" value="Genomic_DNA"/>
</dbReference>
<name>A0A0C4DYY8_MAGP6</name>
<dbReference type="STRING" id="644358.A0A0C4DYY8"/>
<dbReference type="Pfam" id="PF00023">
    <property type="entry name" value="Ank"/>
    <property type="match status" value="1"/>
</dbReference>
<reference evidence="5" key="4">
    <citation type="journal article" date="2015" name="G3 (Bethesda)">
        <title>Genome sequences of three phytopathogenic species of the Magnaporthaceae family of fungi.</title>
        <authorList>
            <person name="Okagaki L.H."/>
            <person name="Nunes C.C."/>
            <person name="Sailsbery J."/>
            <person name="Clay B."/>
            <person name="Brown D."/>
            <person name="John T."/>
            <person name="Oh Y."/>
            <person name="Young N."/>
            <person name="Fitzgerald M."/>
            <person name="Haas B.J."/>
            <person name="Zeng Q."/>
            <person name="Young S."/>
            <person name="Adiconis X."/>
            <person name="Fan L."/>
            <person name="Levin J.Z."/>
            <person name="Mitchell T.K."/>
            <person name="Okubara P.A."/>
            <person name="Farman M.L."/>
            <person name="Kohn L.M."/>
            <person name="Birren B."/>
            <person name="Ma L.-J."/>
            <person name="Dean R.A."/>
        </authorList>
    </citation>
    <scope>NUCLEOTIDE SEQUENCE</scope>
    <source>
        <strain evidence="5">ATCC 64411 / 73-15</strain>
    </source>
</reference>
<keyword evidence="1" id="KW-0040">ANK repeat</keyword>
<evidence type="ECO:0000256" key="1">
    <source>
        <dbReference type="PROSITE-ProRule" id="PRU00023"/>
    </source>
</evidence>
<gene>
    <name evidence="4" type="ORF">MAPG_05273</name>
</gene>
<dbReference type="Pfam" id="PF12796">
    <property type="entry name" value="Ank_2"/>
    <property type="match status" value="2"/>
</dbReference>
<dbReference type="InterPro" id="IPR010730">
    <property type="entry name" value="HET"/>
</dbReference>
<dbReference type="EMBL" id="ADBL01001246">
    <property type="status" value="NOT_ANNOTATED_CDS"/>
    <property type="molecule type" value="Genomic_DNA"/>
</dbReference>
<evidence type="ECO:0000259" key="3">
    <source>
        <dbReference type="Pfam" id="PF06985"/>
    </source>
</evidence>
<organism evidence="5 6">
    <name type="scientific">Magnaporthiopsis poae (strain ATCC 64411 / 73-15)</name>
    <name type="common">Kentucky bluegrass fungus</name>
    <name type="synonym">Magnaporthe poae</name>
    <dbReference type="NCBI Taxonomy" id="644358"/>
    <lineage>
        <taxon>Eukaryota</taxon>
        <taxon>Fungi</taxon>
        <taxon>Dikarya</taxon>
        <taxon>Ascomycota</taxon>
        <taxon>Pezizomycotina</taxon>
        <taxon>Sordariomycetes</taxon>
        <taxon>Sordariomycetidae</taxon>
        <taxon>Magnaporthales</taxon>
        <taxon>Magnaporthaceae</taxon>
        <taxon>Magnaporthiopsis</taxon>
    </lineage>
</organism>
<feature type="repeat" description="ANK" evidence="1">
    <location>
        <begin position="814"/>
        <end position="847"/>
    </location>
</feature>
<feature type="domain" description="Heterokaryon incompatibility" evidence="3">
    <location>
        <begin position="45"/>
        <end position="197"/>
    </location>
</feature>
<dbReference type="InterPro" id="IPR036770">
    <property type="entry name" value="Ankyrin_rpt-contain_sf"/>
</dbReference>
<reference evidence="4" key="2">
    <citation type="submission" date="2010-05" db="EMBL/GenBank/DDBJ databases">
        <title>The Genome Sequence of Magnaporthe poae strain ATCC 64411.</title>
        <authorList>
            <consortium name="The Broad Institute Genome Sequencing Platform"/>
            <consortium name="Broad Institute Genome Sequencing Center for Infectious Disease"/>
            <person name="Ma L.-J."/>
            <person name="Dead R."/>
            <person name="Young S."/>
            <person name="Zeng Q."/>
            <person name="Koehrsen M."/>
            <person name="Alvarado L."/>
            <person name="Berlin A."/>
            <person name="Chapman S.B."/>
            <person name="Chen Z."/>
            <person name="Freedman E."/>
            <person name="Gellesch M."/>
            <person name="Goldberg J."/>
            <person name="Griggs A."/>
            <person name="Gujja S."/>
            <person name="Heilman E.R."/>
            <person name="Heiman D."/>
            <person name="Hepburn T."/>
            <person name="Howarth C."/>
            <person name="Jen D."/>
            <person name="Larson L."/>
            <person name="Mehta T."/>
            <person name="Neiman D."/>
            <person name="Pearson M."/>
            <person name="Roberts A."/>
            <person name="Saif S."/>
            <person name="Shea T."/>
            <person name="Shenoy N."/>
            <person name="Sisk P."/>
            <person name="Stolte C."/>
            <person name="Sykes S."/>
            <person name="Walk T."/>
            <person name="White J."/>
            <person name="Yandava C."/>
            <person name="Haas B."/>
            <person name="Nusbaum C."/>
            <person name="Birren B."/>
        </authorList>
    </citation>
    <scope>NUCLEOTIDE SEQUENCE</scope>
    <source>
        <strain evidence="4">ATCC 64411</strain>
    </source>
</reference>
<dbReference type="PROSITE" id="PS50297">
    <property type="entry name" value="ANK_REP_REGION"/>
    <property type="match status" value="4"/>
</dbReference>
<feature type="region of interest" description="Disordered" evidence="2">
    <location>
        <begin position="151"/>
        <end position="174"/>
    </location>
</feature>
<dbReference type="SUPFAM" id="SSF48403">
    <property type="entry name" value="Ankyrin repeat"/>
    <property type="match status" value="1"/>
</dbReference>